<name>A0A1H2V3N6_9PROT</name>
<dbReference type="AlphaFoldDB" id="A0A1H2V3N6"/>
<organism evidence="1 2">
    <name type="scientific">Nitrosomonas communis</name>
    <dbReference type="NCBI Taxonomy" id="44574"/>
    <lineage>
        <taxon>Bacteria</taxon>
        <taxon>Pseudomonadati</taxon>
        <taxon>Pseudomonadota</taxon>
        <taxon>Betaproteobacteria</taxon>
        <taxon>Nitrosomonadales</taxon>
        <taxon>Nitrosomonadaceae</taxon>
        <taxon>Nitrosomonas</taxon>
    </lineage>
</organism>
<protein>
    <submittedName>
        <fullName evidence="1">Uncharacterized protein</fullName>
    </submittedName>
</protein>
<accession>A0A1H2V3N6</accession>
<reference evidence="1 2" key="1">
    <citation type="submission" date="2016-10" db="EMBL/GenBank/DDBJ databases">
        <authorList>
            <person name="de Groot N.N."/>
        </authorList>
    </citation>
    <scope>NUCLEOTIDE SEQUENCE [LARGE SCALE GENOMIC DNA]</scope>
    <source>
        <strain evidence="1 2">Nm110</strain>
    </source>
</reference>
<dbReference type="Proteomes" id="UP000183454">
    <property type="component" value="Unassembled WGS sequence"/>
</dbReference>
<evidence type="ECO:0000313" key="2">
    <source>
        <dbReference type="Proteomes" id="UP000183454"/>
    </source>
</evidence>
<gene>
    <name evidence="1" type="ORF">SAMN05421882_101939</name>
</gene>
<evidence type="ECO:0000313" key="1">
    <source>
        <dbReference type="EMBL" id="SDW62905.1"/>
    </source>
</evidence>
<sequence length="108" mass="12858">MSAEFYITFKTPTWLVSNLSRVEEKISSLKTFIARNNNQFWLLGTENRDQEGRWKYDVRLIFEDNTRILLEISIHPESIEMDLSLFLQWLREQTDISVIDEDGELSGW</sequence>
<proteinExistence type="predicted"/>
<dbReference type="EMBL" id="FNNH01000019">
    <property type="protein sequence ID" value="SDW62905.1"/>
    <property type="molecule type" value="Genomic_DNA"/>
</dbReference>
<dbReference type="RefSeq" id="WP_074667033.1">
    <property type="nucleotide sequence ID" value="NZ_FNNH01000019.1"/>
</dbReference>